<dbReference type="PANTHER" id="PTHR38644:SF1">
    <property type="entry name" value="EXPRESSED PROTEIN"/>
    <property type="match status" value="1"/>
</dbReference>
<organism evidence="3 4">
    <name type="scientific">Blumeria graminis f. sp. tritici 96224</name>
    <dbReference type="NCBI Taxonomy" id="1268274"/>
    <lineage>
        <taxon>Eukaryota</taxon>
        <taxon>Fungi</taxon>
        <taxon>Dikarya</taxon>
        <taxon>Ascomycota</taxon>
        <taxon>Pezizomycotina</taxon>
        <taxon>Leotiomycetes</taxon>
        <taxon>Erysiphales</taxon>
        <taxon>Erysiphaceae</taxon>
        <taxon>Blumeria</taxon>
    </lineage>
</organism>
<dbReference type="AlphaFoldDB" id="A0A656KFR4"/>
<accession>A0A656KFR4</accession>
<feature type="transmembrane region" description="Helical" evidence="1">
    <location>
        <begin position="558"/>
        <end position="576"/>
    </location>
</feature>
<evidence type="ECO:0000256" key="1">
    <source>
        <dbReference type="SAM" id="Phobius"/>
    </source>
</evidence>
<reference evidence="4" key="1">
    <citation type="journal article" date="2013" name="Nat. Genet.">
        <title>The wheat powdery mildew genome shows the unique evolution of an obligate biotroph.</title>
        <authorList>
            <person name="Wicker T."/>
            <person name="Oberhaensli S."/>
            <person name="Parlange F."/>
            <person name="Buchmann J.P."/>
            <person name="Shatalina M."/>
            <person name="Roffler S."/>
            <person name="Ben-David R."/>
            <person name="Dolezel J."/>
            <person name="Simkova H."/>
            <person name="Schulze-Lefert P."/>
            <person name="Spanu P.D."/>
            <person name="Bruggmann R."/>
            <person name="Amselem J."/>
            <person name="Quesneville H."/>
            <person name="Ver Loren van Themaat E."/>
            <person name="Paape T."/>
            <person name="Shimizu K.K."/>
            <person name="Keller B."/>
        </authorList>
    </citation>
    <scope>NUCLEOTIDE SEQUENCE [LARGE SCALE GENOMIC DNA]</scope>
    <source>
        <strain evidence="4">96224</strain>
    </source>
</reference>
<keyword evidence="1" id="KW-0472">Membrane</keyword>
<protein>
    <recommendedName>
        <fullName evidence="2">Mmc1 C-terminal domain-containing protein</fullName>
    </recommendedName>
</protein>
<dbReference type="Pfam" id="PF23867">
    <property type="entry name" value="Mmc1_N"/>
    <property type="match status" value="1"/>
</dbReference>
<evidence type="ECO:0000313" key="3">
    <source>
        <dbReference type="EMBL" id="EPQ62822.1"/>
    </source>
</evidence>
<keyword evidence="1" id="KW-0812">Transmembrane</keyword>
<feature type="domain" description="Mmc1 C-terminal" evidence="2">
    <location>
        <begin position="378"/>
        <end position="598"/>
    </location>
</feature>
<dbReference type="Pfam" id="PF23868">
    <property type="entry name" value="Mmc1_C"/>
    <property type="match status" value="1"/>
</dbReference>
<name>A0A656KFR4_BLUGR</name>
<keyword evidence="1" id="KW-1133">Transmembrane helix</keyword>
<dbReference type="Proteomes" id="UP000053110">
    <property type="component" value="Unassembled WGS sequence"/>
</dbReference>
<dbReference type="PANTHER" id="PTHR38644">
    <property type="entry name" value="EXPRESSED PROTEIN"/>
    <property type="match status" value="1"/>
</dbReference>
<dbReference type="EMBL" id="KE375153">
    <property type="protein sequence ID" value="EPQ62822.1"/>
    <property type="molecule type" value="Genomic_DNA"/>
</dbReference>
<evidence type="ECO:0000313" key="4">
    <source>
        <dbReference type="Proteomes" id="UP000053110"/>
    </source>
</evidence>
<dbReference type="OrthoDB" id="5319015at2759"/>
<dbReference type="InterPro" id="IPR056196">
    <property type="entry name" value="Mmc1_C"/>
</dbReference>
<evidence type="ECO:0000259" key="2">
    <source>
        <dbReference type="Pfam" id="PF23868"/>
    </source>
</evidence>
<proteinExistence type="predicted"/>
<sequence length="642" mass="72548">MPARILGVVGKRVTTSSSRHMYKCKPLCRTVFPRRCLQAETNTTVAGYSEFQNSRLQSSDENLKFKSYQARARLHYLLLELQKHASSYVNQSKLQLVLRGLEQMAGSETIRILIAGIGKNPDILQKTRNLVRLLVADPLKSEEEWEKILLAENARPIMLKIGAHVPNRFFNDNGLIQELFVSSSALDGCGLEIILLKSELAIPELDDENFLDALLVPNMNIPTSRTGRQSQVTMPVHRTLIVSEGLLGMAMALNFSTKVDKNIIATAVDLKVPDVQKPTVPCYFFDISSADHFLKTCRNIANGSPLCEKPWLTSGLPQIQEWLMRNTSPTKALMKPPFRNYIELLVQDVAAAIESEQIRHLSTASMSTLSPELTVRLQQDLEKWKFIGHSELQEQLEIAFNDRRWHKLKWWKLFWRVDDVSMIASEIINQRFLNTAEHDAIFLAGRFQEHGILRGSEVMNLESRAKHIKVRKEPEAKLGSSPRSAQMKDFVPIHENTSVPNFRECSWPQGIPATRLHLLQRTVPALQSLAQRLVIQTLSLSSFATALGSLMYLSSWSIGIYEAGAVTAIFVVVSLRKMQDKWEAARKFWEKEVYEEGRKALRSVEGQFHADLSVKPVVPVNEELTKAKSIIQAIRASLASCT</sequence>
<gene>
    <name evidence="3" type="ORF">BGT96224_5267</name>
</gene>